<keyword evidence="1" id="KW-0472">Membrane</keyword>
<dbReference type="EMBL" id="AP022569">
    <property type="protein sequence ID" value="BBX46723.1"/>
    <property type="molecule type" value="Genomic_DNA"/>
</dbReference>
<keyword evidence="3" id="KW-1185">Reference proteome</keyword>
<dbReference type="Proteomes" id="UP000465866">
    <property type="component" value="Chromosome"/>
</dbReference>
<name>A0A7I7KXP1_9MYCO</name>
<dbReference type="KEGG" id="mcoo:MCOO_27380"/>
<keyword evidence="1" id="KW-0812">Transmembrane</keyword>
<proteinExistence type="predicted"/>
<reference evidence="2 3" key="1">
    <citation type="journal article" date="2019" name="Emerg. Microbes Infect.">
        <title>Comprehensive subspecies identification of 175 nontuberculous mycobacteria species based on 7547 genomic profiles.</title>
        <authorList>
            <person name="Matsumoto Y."/>
            <person name="Kinjo T."/>
            <person name="Motooka D."/>
            <person name="Nabeya D."/>
            <person name="Jung N."/>
            <person name="Uechi K."/>
            <person name="Horii T."/>
            <person name="Iida T."/>
            <person name="Fujita J."/>
            <person name="Nakamura S."/>
        </authorList>
    </citation>
    <scope>NUCLEOTIDE SEQUENCE [LARGE SCALE GENOMIC DNA]</scope>
    <source>
        <strain evidence="2 3">JCM 12404</strain>
    </source>
</reference>
<dbReference type="AlphaFoldDB" id="A0A7I7KXP1"/>
<gene>
    <name evidence="2" type="ORF">MCOO_27380</name>
</gene>
<keyword evidence="1" id="KW-1133">Transmembrane helix</keyword>
<evidence type="ECO:0000313" key="2">
    <source>
        <dbReference type="EMBL" id="BBX46723.1"/>
    </source>
</evidence>
<protein>
    <submittedName>
        <fullName evidence="2">Uncharacterized protein</fullName>
    </submittedName>
</protein>
<sequence length="124" mass="13040">MSDSRKDAGAALEAVARVACVVAAIAALFISYLAAGDLYLAGFPDGHLTDYDKAVETPKRILLWVEFGFAPLFLVLVFLPIGTRIRAAGLLAALIVLGLAVQLQLVGLPWYFGSHLGLDNGIGG</sequence>
<organism evidence="2 3">
    <name type="scientific">Mycobacterium cookii</name>
    <dbReference type="NCBI Taxonomy" id="1775"/>
    <lineage>
        <taxon>Bacteria</taxon>
        <taxon>Bacillati</taxon>
        <taxon>Actinomycetota</taxon>
        <taxon>Actinomycetes</taxon>
        <taxon>Mycobacteriales</taxon>
        <taxon>Mycobacteriaceae</taxon>
        <taxon>Mycobacterium</taxon>
    </lineage>
</organism>
<evidence type="ECO:0000256" key="1">
    <source>
        <dbReference type="SAM" id="Phobius"/>
    </source>
</evidence>
<feature type="transmembrane region" description="Helical" evidence="1">
    <location>
        <begin position="88"/>
        <end position="112"/>
    </location>
</feature>
<evidence type="ECO:0000313" key="3">
    <source>
        <dbReference type="Proteomes" id="UP000465866"/>
    </source>
</evidence>
<accession>A0A7I7KXP1</accession>
<dbReference type="RefSeq" id="WP_163776839.1">
    <property type="nucleotide sequence ID" value="NZ_AP022569.1"/>
</dbReference>
<feature type="transmembrane region" description="Helical" evidence="1">
    <location>
        <begin position="14"/>
        <end position="41"/>
    </location>
</feature>
<feature type="transmembrane region" description="Helical" evidence="1">
    <location>
        <begin position="61"/>
        <end position="81"/>
    </location>
</feature>